<dbReference type="InterPro" id="IPR025833">
    <property type="entry name" value="GDYXXLXY"/>
</dbReference>
<organism evidence="1">
    <name type="scientific">uncultured Thiotrichaceae bacterium</name>
    <dbReference type="NCBI Taxonomy" id="298394"/>
    <lineage>
        <taxon>Bacteria</taxon>
        <taxon>Pseudomonadati</taxon>
        <taxon>Pseudomonadota</taxon>
        <taxon>Gammaproteobacteria</taxon>
        <taxon>Thiotrichales</taxon>
        <taxon>Thiotrichaceae</taxon>
        <taxon>environmental samples</taxon>
    </lineage>
</organism>
<protein>
    <recommendedName>
        <fullName evidence="2">GDYXXLXY protein</fullName>
    </recommendedName>
</protein>
<evidence type="ECO:0008006" key="2">
    <source>
        <dbReference type="Google" id="ProtNLM"/>
    </source>
</evidence>
<dbReference type="AlphaFoldDB" id="A0A6S6UAJ6"/>
<proteinExistence type="predicted"/>
<sequence length="164" mass="18619">MNRRFGLALALLLPIALLAGNTWMHYQQRVTGSTVILPIEGFDPRDLLSGHYLIYQIDYGITENNNCPTSDIAANLCLSPERRIYPIDELPESCTQFMRGNCNTNAQFISGLERFYIPQQYAEVLDEKVRNRQGKLVISVDQTGNAGITDLHIDDQPWKEFIAE</sequence>
<dbReference type="Pfam" id="PF14345">
    <property type="entry name" value="GDYXXLXY"/>
    <property type="match status" value="1"/>
</dbReference>
<dbReference type="EMBL" id="CACVAT010000395">
    <property type="protein sequence ID" value="CAA6824676.1"/>
    <property type="molecule type" value="Genomic_DNA"/>
</dbReference>
<gene>
    <name evidence="1" type="ORF">HELGO_WM43670</name>
</gene>
<reference evidence="1" key="1">
    <citation type="submission" date="2020-01" db="EMBL/GenBank/DDBJ databases">
        <authorList>
            <person name="Meier V. D."/>
            <person name="Meier V D."/>
        </authorList>
    </citation>
    <scope>NUCLEOTIDE SEQUENCE</scope>
    <source>
        <strain evidence="1">HLG_WM_MAG_09</strain>
    </source>
</reference>
<name>A0A6S6UAJ6_9GAMM</name>
<evidence type="ECO:0000313" key="1">
    <source>
        <dbReference type="EMBL" id="CAA6824676.1"/>
    </source>
</evidence>
<accession>A0A6S6UAJ6</accession>